<feature type="region of interest" description="Disordered" evidence="1">
    <location>
        <begin position="1368"/>
        <end position="1430"/>
    </location>
</feature>
<feature type="region of interest" description="Disordered" evidence="1">
    <location>
        <begin position="1314"/>
        <end position="1337"/>
    </location>
</feature>
<feature type="compositionally biased region" description="Polar residues" evidence="1">
    <location>
        <begin position="1409"/>
        <end position="1426"/>
    </location>
</feature>
<feature type="compositionally biased region" description="Polar residues" evidence="1">
    <location>
        <begin position="348"/>
        <end position="361"/>
    </location>
</feature>
<feature type="compositionally biased region" description="Polar residues" evidence="1">
    <location>
        <begin position="94"/>
        <end position="109"/>
    </location>
</feature>
<feature type="compositionally biased region" description="Polar residues" evidence="1">
    <location>
        <begin position="1378"/>
        <end position="1389"/>
    </location>
</feature>
<feature type="compositionally biased region" description="Polar residues" evidence="1">
    <location>
        <begin position="1784"/>
        <end position="1794"/>
    </location>
</feature>
<evidence type="ECO:0008006" key="4">
    <source>
        <dbReference type="Google" id="ProtNLM"/>
    </source>
</evidence>
<feature type="compositionally biased region" description="Polar residues" evidence="1">
    <location>
        <begin position="1514"/>
        <end position="1536"/>
    </location>
</feature>
<feature type="region of interest" description="Disordered" evidence="1">
    <location>
        <begin position="1725"/>
        <end position="1799"/>
    </location>
</feature>
<name>A0ABQ7S8B0_9ACAR</name>
<dbReference type="EMBL" id="JAIFTH010000464">
    <property type="protein sequence ID" value="KAG9509460.1"/>
    <property type="molecule type" value="Genomic_DNA"/>
</dbReference>
<feature type="compositionally biased region" description="Polar residues" evidence="1">
    <location>
        <begin position="411"/>
        <end position="433"/>
    </location>
</feature>
<sequence>STHYAMSGTSRKPEAGTSRINRMITLFERSVCNLTNDIRLFQSKNYHNDAALSRKSHNNDKLNASQQSAASGVDKSPSSSQIVTKDRPKDRVVQSKTTSNVTIQHTRPNNLVPPPHQFRQHDYFFMTNHMALVETCARRNNNPFDPNSPIEPIDHAKSTSTISSSSTLNRKSNGSCKTTTEAIQTKAIDYSPDARKNSNNHRATNDKAREIDEEESAFATYRSKRSAQINQHKITVGMNNPNNNNRSMENSANYAINSDSRYPITGITNTPMSSTVSALDLPHSSQIYQENYEPQYLSGLINLGANSGVNKVTAAFNQNGVLFTQPKNVAASNINRGSLAQKHHVDTSVANNQQQNKSRPINEQPIGQPKYLRSQTGETQGSQASNRNFETSIVTSKNNQVLDNTDAIQQETSTNKNHSNAEKQTYSNKLTQDSDGELKRRISEINKPQASTMQQVPNSSYDYRHAMPQQTLNYLTQSGPYYVNAPPKPRRYQYYTDAFTQNVSYQSAVQEPHVTNNLLGSNPVRNYDPALQYPSYGVPDKYQPYSKLMVPAEQNQLISKVGQSTYYQPYQPNFVNPMTGHSANPIPMVDKTSYYQMTNSTLSPNSISNQLREHTFASGKHMIANQAHIGNNRKFGDIQMAENIISSPHYGMFDESRDAHFNQTSHNNIVQSNASGFIDQQCDLNLHPPASNLHSHGSSIPAPQQFNNSNQLSWNQQRPLFAMPKSKSSLESRDVQRFVARKSEQNTVQAPNYRLNITRMDKTADNLEHKEISVPPRDTYLGPINYYNPRQEAPTYNVPGREVLRYNGSTLRVDNIHRPNLGGTFMDQNNIHIERERKMLFRNQPNQFASQHSLVHGLQFANCNYSRERSLALHKSRSIGHLAPSDGTLDSTSYQFDPTYQNLRMNDSVSVMRDISNIDHTRSMSRLDLARTPNERASIIYASDNEADYSRAANNARNKAPIAYFEPSIQQTNAISQDLRAIRAGMISNSSLSVPTNQSSLRRGQNELYVDYVGESQRIPAQPRVNGITSTPFIPNLCYKNRSTCENIYSNDPNNNSMGNSNQKKQNIEPYVSSGYNGLSHSNKSSNNSGRDDSYLADSQARIGVNSNDPHFIVDLTGPRILTTTRTTLSRASAMNNNDKQNNGVFNKVDQASANSRISLRSAKTRPVVALDDTELLLDTPAATDRKNMEKDSSSNENVESTHLRSVKDRIISYEMEFNDSLRVPQTKSSSTIIVVNQPPSGDENVNSSTQDPKTAVSGNSVERSSIDSSRTRNENQNGNIALKLDNNPAYKKFSSSPCSSDDVDGQELIESNFKDSNEKKNGILSNPLVSSTEKSCIGTEERSAPYYYSDLKSKEQQKALLDIEQRKSLSPPPQLLSRGQNKLNNSTRLVAKSAIPKSEPADKMKIPSSPQAENSADISNTTVADSESYLKGKSASLASTLTLTSDDGTIDKNRLFKDSAEVPPLKSSDLISSNHQANLDNVQCSNNRSSTGMLISPNEYRENDDSTPVYENVNKSSCKTPHQSHNLDASISADSMDSKKSVRSPIESLSSASSISLGSSPSTSTNYNEDDSGFCMSERENSADSSTSSSLKPCPPAVISGRRKSEICLDPAAKKVSKAPQRIGEVKENSKSNSAKPRAPAPKTPMAKNIPSGKTSATQKQSSLSSRHQNQVSNGQTKAAGILVKKSISTDVLDTRAAPVAVPKLKPKVVGVTGQFKSRAPHMLNDLTTNGQSQRVQTESSAIVGKYSKATKRLAPDPRKKPQQPSDNDFQANNEIKSDEDGTNLNERTNSYGGDSDDLEFLPPSKTGCYISSQFLASDYEPTSHESNDFDLKRFTGKALSNVSDIDIGSSDKTKKAACEIKASETNGKANWTESKSTTITECDEVI</sequence>
<feature type="region of interest" description="Disordered" evidence="1">
    <location>
        <begin position="343"/>
        <end position="388"/>
    </location>
</feature>
<feature type="region of interest" description="Disordered" evidence="1">
    <location>
        <begin position="1180"/>
        <end position="1203"/>
    </location>
</feature>
<accession>A0ABQ7S8B0</accession>
<feature type="compositionally biased region" description="Basic and acidic residues" evidence="1">
    <location>
        <begin position="1184"/>
        <end position="1203"/>
    </location>
</feature>
<comment type="caution">
    <text evidence="2">The sequence shown here is derived from an EMBL/GenBank/DDBJ whole genome shotgun (WGS) entry which is preliminary data.</text>
</comment>
<feature type="compositionally biased region" description="Polar residues" evidence="1">
    <location>
        <begin position="1727"/>
        <end position="1742"/>
    </location>
</feature>
<feature type="region of interest" description="Disordered" evidence="1">
    <location>
        <begin position="411"/>
        <end position="436"/>
    </location>
</feature>
<evidence type="ECO:0000313" key="3">
    <source>
        <dbReference type="Proteomes" id="UP000825002"/>
    </source>
</evidence>
<feature type="region of interest" description="Disordered" evidence="1">
    <location>
        <begin position="56"/>
        <end position="116"/>
    </location>
</feature>
<feature type="region of interest" description="Disordered" evidence="1">
    <location>
        <begin position="1050"/>
        <end position="1094"/>
    </location>
</feature>
<proteinExistence type="predicted"/>
<feature type="compositionally biased region" description="Low complexity" evidence="1">
    <location>
        <begin position="1545"/>
        <end position="1566"/>
    </location>
</feature>
<protein>
    <recommendedName>
        <fullName evidence="4">Exophilin 5</fullName>
    </recommendedName>
</protein>
<feature type="compositionally biased region" description="Low complexity" evidence="1">
    <location>
        <begin position="158"/>
        <end position="167"/>
    </location>
</feature>
<organism evidence="2 3">
    <name type="scientific">Fragariocoptes setiger</name>
    <dbReference type="NCBI Taxonomy" id="1670756"/>
    <lineage>
        <taxon>Eukaryota</taxon>
        <taxon>Metazoa</taxon>
        <taxon>Ecdysozoa</taxon>
        <taxon>Arthropoda</taxon>
        <taxon>Chelicerata</taxon>
        <taxon>Arachnida</taxon>
        <taxon>Acari</taxon>
        <taxon>Acariformes</taxon>
        <taxon>Trombidiformes</taxon>
        <taxon>Prostigmata</taxon>
        <taxon>Eupodina</taxon>
        <taxon>Eriophyoidea</taxon>
        <taxon>Phytoptidae</taxon>
        <taxon>Fragariocoptes</taxon>
    </lineage>
</organism>
<feature type="compositionally biased region" description="Polar residues" evidence="1">
    <location>
        <begin position="168"/>
        <end position="183"/>
    </location>
</feature>
<evidence type="ECO:0000313" key="2">
    <source>
        <dbReference type="EMBL" id="KAG9509460.1"/>
    </source>
</evidence>
<feature type="compositionally biased region" description="Polar residues" evidence="1">
    <location>
        <begin position="1324"/>
        <end position="1335"/>
    </location>
</feature>
<feature type="compositionally biased region" description="Polar residues" evidence="1">
    <location>
        <begin position="1224"/>
        <end position="1280"/>
    </location>
</feature>
<feature type="compositionally biased region" description="Polar residues" evidence="1">
    <location>
        <begin position="373"/>
        <end position="388"/>
    </location>
</feature>
<feature type="compositionally biased region" description="Polar residues" evidence="1">
    <location>
        <begin position="1764"/>
        <end position="1776"/>
    </location>
</feature>
<feature type="region of interest" description="Disordered" evidence="1">
    <location>
        <begin position="1224"/>
        <end position="1281"/>
    </location>
</feature>
<gene>
    <name evidence="2" type="ORF">GZH46_02020</name>
</gene>
<feature type="region of interest" description="Disordered" evidence="1">
    <location>
        <begin position="1468"/>
        <end position="1679"/>
    </location>
</feature>
<feature type="compositionally biased region" description="Basic and acidic residues" evidence="1">
    <location>
        <begin position="84"/>
        <end position="93"/>
    </location>
</feature>
<feature type="compositionally biased region" description="Polar residues" evidence="1">
    <location>
        <begin position="61"/>
        <end position="83"/>
    </location>
</feature>
<feature type="non-terminal residue" evidence="2">
    <location>
        <position position="1"/>
    </location>
</feature>
<evidence type="ECO:0000256" key="1">
    <source>
        <dbReference type="SAM" id="MobiDB-lite"/>
    </source>
</evidence>
<dbReference type="Proteomes" id="UP000825002">
    <property type="component" value="Unassembled WGS sequence"/>
</dbReference>
<feature type="compositionally biased region" description="Polar residues" evidence="1">
    <location>
        <begin position="1074"/>
        <end position="1089"/>
    </location>
</feature>
<keyword evidence="3" id="KW-1185">Reference proteome</keyword>
<feature type="compositionally biased region" description="Low complexity" evidence="1">
    <location>
        <begin position="1050"/>
        <end position="1062"/>
    </location>
</feature>
<reference evidence="2 3" key="1">
    <citation type="submission" date="2020-10" db="EMBL/GenBank/DDBJ databases">
        <authorList>
            <person name="Klimov P.B."/>
            <person name="Dyachkov S.M."/>
            <person name="Chetverikov P.E."/>
        </authorList>
    </citation>
    <scope>NUCLEOTIDE SEQUENCE [LARGE SCALE GENOMIC DNA]</scope>
    <source>
        <strain evidence="2">BMOC 18-1129-001#AD2665</strain>
        <tissue evidence="2">Entire mites</tissue>
    </source>
</reference>
<feature type="compositionally biased region" description="Polar residues" evidence="1">
    <location>
        <begin position="1470"/>
        <end position="1494"/>
    </location>
</feature>
<feature type="region of interest" description="Disordered" evidence="1">
    <location>
        <begin position="143"/>
        <end position="212"/>
    </location>
</feature>
<feature type="compositionally biased region" description="Polar residues" evidence="1">
    <location>
        <begin position="1653"/>
        <end position="1678"/>
    </location>
</feature>